<dbReference type="PIRSF" id="PIRSF006066">
    <property type="entry name" value="HI0050"/>
    <property type="match status" value="1"/>
</dbReference>
<comment type="subunit">
    <text evidence="7">The complex comprises the extracytoplasmic solute receptor protein and the two transmembrane proteins.</text>
</comment>
<dbReference type="AlphaFoldDB" id="A0A4Q2UDS8"/>
<keyword evidence="6 7" id="KW-0472">Membrane</keyword>
<dbReference type="Pfam" id="PF06808">
    <property type="entry name" value="DctM"/>
    <property type="match status" value="1"/>
</dbReference>
<comment type="function">
    <text evidence="7">Part of the tripartite ATP-independent periplasmic (TRAP) transport system.</text>
</comment>
<keyword evidence="4 7" id="KW-0812">Transmembrane</keyword>
<keyword evidence="3 7" id="KW-0997">Cell inner membrane</keyword>
<evidence type="ECO:0000256" key="6">
    <source>
        <dbReference type="ARBA" id="ARBA00023136"/>
    </source>
</evidence>
<dbReference type="PANTHER" id="PTHR33362:SF5">
    <property type="entry name" value="C4-DICARBOXYLATE TRAP TRANSPORTER LARGE PERMEASE PROTEIN DCTM"/>
    <property type="match status" value="1"/>
</dbReference>
<feature type="transmembrane region" description="Helical" evidence="7">
    <location>
        <begin position="54"/>
        <end position="74"/>
    </location>
</feature>
<dbReference type="InterPro" id="IPR004681">
    <property type="entry name" value="TRAP_DctM"/>
</dbReference>
<dbReference type="NCBIfam" id="TIGR00786">
    <property type="entry name" value="dctM"/>
    <property type="match status" value="1"/>
</dbReference>
<comment type="subcellular location">
    <subcellularLocation>
        <location evidence="1 7">Cell inner membrane</location>
        <topology evidence="1 7">Multi-pass membrane protein</topology>
    </subcellularLocation>
</comment>
<comment type="caution">
    <text evidence="9">The sequence shown here is derived from an EMBL/GenBank/DDBJ whole genome shotgun (WGS) entry which is preliminary data.</text>
</comment>
<evidence type="ECO:0000256" key="7">
    <source>
        <dbReference type="RuleBase" id="RU369079"/>
    </source>
</evidence>
<evidence type="ECO:0000313" key="9">
    <source>
        <dbReference type="EMBL" id="RYC33377.1"/>
    </source>
</evidence>
<comment type="similarity">
    <text evidence="7">Belongs to the TRAP transporter large permease family.</text>
</comment>
<gene>
    <name evidence="9" type="ORF">D3273_02565</name>
</gene>
<reference evidence="9 10" key="2">
    <citation type="submission" date="2019-02" db="EMBL/GenBank/DDBJ databases">
        <title>'Lichenibacterium ramalinii' gen. nov. sp. nov., 'Lichenibacterium minor' gen. nov. sp. nov.</title>
        <authorList>
            <person name="Pankratov T."/>
        </authorList>
    </citation>
    <scope>NUCLEOTIDE SEQUENCE [LARGE SCALE GENOMIC DNA]</scope>
    <source>
        <strain evidence="9 10">RmlP026</strain>
    </source>
</reference>
<dbReference type="RefSeq" id="WP_129223208.1">
    <property type="nucleotide sequence ID" value="NZ_QYBB01000002.1"/>
</dbReference>
<evidence type="ECO:0000256" key="5">
    <source>
        <dbReference type="ARBA" id="ARBA00022989"/>
    </source>
</evidence>
<dbReference type="GO" id="GO:0022857">
    <property type="term" value="F:transmembrane transporter activity"/>
    <property type="evidence" value="ECO:0007669"/>
    <property type="project" value="UniProtKB-UniRule"/>
</dbReference>
<accession>A0A4Q2UDS8</accession>
<feature type="transmembrane region" description="Helical" evidence="7">
    <location>
        <begin position="167"/>
        <end position="194"/>
    </location>
</feature>
<evidence type="ECO:0000313" key="10">
    <source>
        <dbReference type="Proteomes" id="UP000290759"/>
    </source>
</evidence>
<feature type="transmembrane region" description="Helical" evidence="7">
    <location>
        <begin position="268"/>
        <end position="291"/>
    </location>
</feature>
<evidence type="ECO:0000259" key="8">
    <source>
        <dbReference type="Pfam" id="PF06808"/>
    </source>
</evidence>
<organism evidence="9 10">
    <name type="scientific">Lichenibacterium minor</name>
    <dbReference type="NCBI Taxonomy" id="2316528"/>
    <lineage>
        <taxon>Bacteria</taxon>
        <taxon>Pseudomonadati</taxon>
        <taxon>Pseudomonadota</taxon>
        <taxon>Alphaproteobacteria</taxon>
        <taxon>Hyphomicrobiales</taxon>
        <taxon>Lichenihabitantaceae</taxon>
        <taxon>Lichenibacterium</taxon>
    </lineage>
</organism>
<proteinExistence type="inferred from homology"/>
<feature type="transmembrane region" description="Helical" evidence="7">
    <location>
        <begin position="215"/>
        <end position="234"/>
    </location>
</feature>
<keyword evidence="7" id="KW-0813">Transport</keyword>
<reference evidence="9 10" key="1">
    <citation type="submission" date="2018-12" db="EMBL/GenBank/DDBJ databases">
        <authorList>
            <person name="Grouzdev D.S."/>
            <person name="Krutkina M.S."/>
        </authorList>
    </citation>
    <scope>NUCLEOTIDE SEQUENCE [LARGE SCALE GENOMIC DNA]</scope>
    <source>
        <strain evidence="9 10">RmlP026</strain>
    </source>
</reference>
<feature type="transmembrane region" description="Helical" evidence="7">
    <location>
        <begin position="138"/>
        <end position="161"/>
    </location>
</feature>
<evidence type="ECO:0000256" key="1">
    <source>
        <dbReference type="ARBA" id="ARBA00004429"/>
    </source>
</evidence>
<dbReference type="OrthoDB" id="7374726at2"/>
<keyword evidence="5 7" id="KW-1133">Transmembrane helix</keyword>
<sequence>MTAAVIFGLLVALLLTGMPVSIALGLTVLSFLFVATTVPIESVGLKLFTGLDNFAIMAIPFFILAGTFLTHGGVAKRMIRFTTTLVGHWPGGLGLAGVAASALFAAVSGSSVATVVAIGSIMLPAMVEAGYPKRFGAGVITTSGSLGILVPPSVILVLYGVSTNTSIGALFMAGVVPGILLALVLGGLTAAIAWRRGYPRLPRATWGERFRAFRDSFWGLALIGIVLGGIYGGVFTPTEAAAVAAVYAFVVSVFVYRDMGLKDVPRVLLAAANTSAMLLYIIANAILFSFLMTSENIPQAMAAWIVAQHFGVGTFLIVVNLVLLLAGNVMEATSILLIMAPILFPIAKGLGVDPVHLGVLMAVNMEVGLCHPPVGLNLYVASGITRMGITELTGAVWPWLVAMLVFLAFVTYVPAVSLALPHLLGMR</sequence>
<feature type="transmembrane region" description="Helical" evidence="7">
    <location>
        <begin position="396"/>
        <end position="420"/>
    </location>
</feature>
<evidence type="ECO:0000256" key="3">
    <source>
        <dbReference type="ARBA" id="ARBA00022519"/>
    </source>
</evidence>
<keyword evidence="10" id="KW-1185">Reference proteome</keyword>
<keyword evidence="2" id="KW-1003">Cell membrane</keyword>
<feature type="transmembrane region" description="Helical" evidence="7">
    <location>
        <begin position="112"/>
        <end position="131"/>
    </location>
</feature>
<feature type="domain" description="TRAP C4-dicarboxylate transport system permease DctM subunit" evidence="8">
    <location>
        <begin position="7"/>
        <end position="415"/>
    </location>
</feature>
<evidence type="ECO:0000256" key="4">
    <source>
        <dbReference type="ARBA" id="ARBA00022692"/>
    </source>
</evidence>
<feature type="transmembrane region" description="Helical" evidence="7">
    <location>
        <begin position="240"/>
        <end position="256"/>
    </location>
</feature>
<protein>
    <recommendedName>
        <fullName evidence="7">TRAP transporter large permease protein</fullName>
    </recommendedName>
</protein>
<feature type="transmembrane region" description="Helical" evidence="7">
    <location>
        <begin position="332"/>
        <end position="351"/>
    </location>
</feature>
<dbReference type="EMBL" id="QYBB01000002">
    <property type="protein sequence ID" value="RYC33377.1"/>
    <property type="molecule type" value="Genomic_DNA"/>
</dbReference>
<dbReference type="Proteomes" id="UP000290759">
    <property type="component" value="Unassembled WGS sequence"/>
</dbReference>
<feature type="transmembrane region" description="Helical" evidence="7">
    <location>
        <begin position="303"/>
        <end position="325"/>
    </location>
</feature>
<feature type="transmembrane region" description="Helical" evidence="7">
    <location>
        <begin position="86"/>
        <end position="106"/>
    </location>
</feature>
<dbReference type="PANTHER" id="PTHR33362">
    <property type="entry name" value="SIALIC ACID TRAP TRANSPORTER PERMEASE PROTEIN SIAT-RELATED"/>
    <property type="match status" value="1"/>
</dbReference>
<dbReference type="InterPro" id="IPR010656">
    <property type="entry name" value="DctM"/>
</dbReference>
<evidence type="ECO:0000256" key="2">
    <source>
        <dbReference type="ARBA" id="ARBA00022475"/>
    </source>
</evidence>
<dbReference type="GO" id="GO:0005886">
    <property type="term" value="C:plasma membrane"/>
    <property type="evidence" value="ECO:0007669"/>
    <property type="project" value="UniProtKB-SubCell"/>
</dbReference>
<name>A0A4Q2UDS8_9HYPH</name>